<feature type="region of interest" description="Disordered" evidence="1">
    <location>
        <begin position="332"/>
        <end position="374"/>
    </location>
</feature>
<dbReference type="Proteomes" id="UP001314263">
    <property type="component" value="Unassembled WGS sequence"/>
</dbReference>
<feature type="compositionally biased region" description="Polar residues" evidence="1">
    <location>
        <begin position="207"/>
        <end position="216"/>
    </location>
</feature>
<name>A0AAV1HUP5_9CHLO</name>
<protein>
    <submittedName>
        <fullName evidence="2">Uncharacterized protein</fullName>
    </submittedName>
</protein>
<feature type="region of interest" description="Disordered" evidence="1">
    <location>
        <begin position="207"/>
        <end position="274"/>
    </location>
</feature>
<feature type="region of interest" description="Disordered" evidence="1">
    <location>
        <begin position="159"/>
        <end position="195"/>
    </location>
</feature>
<dbReference type="AlphaFoldDB" id="A0AAV1HUP5"/>
<comment type="caution">
    <text evidence="2">The sequence shown here is derived from an EMBL/GenBank/DDBJ whole genome shotgun (WGS) entry which is preliminary data.</text>
</comment>
<evidence type="ECO:0000313" key="2">
    <source>
        <dbReference type="EMBL" id="CAK0743843.1"/>
    </source>
</evidence>
<evidence type="ECO:0000256" key="1">
    <source>
        <dbReference type="SAM" id="MobiDB-lite"/>
    </source>
</evidence>
<sequence length="374" mass="39914">MTPTAELAIARANAFVAPARAKAVSASRLLAYVVLRYGVQVARRIAEQFSKFVRRAVLRLQMAYQCLQRPQQFQQQVRLLLADWTATPPVALSGQALRLAAKYVLTISIRRSIEVPGTTDRSTGLCIRLLGGLAWIQMGARRPHLPELQWFRRGNNAALPSSAQPETPVEAELQSSPVQKRERAEPGALLTSSTESFRSGLTGYAQLQASRATSPQKAVKATSERRRRIRQDSIDAIFGDVNTADSRPSAKPESLVSGTPPTTEEAAPSGHRNSSVWGASRILAPSARTVSPAESAPLLSGVKRAVRSKGAGVAASLDTGTVLRDLLQTVAPETPDSITSSSSSSETSAKAAGLRASLTSSGAASLKENTGPWR</sequence>
<dbReference type="EMBL" id="CAUYUE010000002">
    <property type="protein sequence ID" value="CAK0743843.1"/>
    <property type="molecule type" value="Genomic_DNA"/>
</dbReference>
<proteinExistence type="predicted"/>
<organism evidence="2 3">
    <name type="scientific">Coccomyxa viridis</name>
    <dbReference type="NCBI Taxonomy" id="1274662"/>
    <lineage>
        <taxon>Eukaryota</taxon>
        <taxon>Viridiplantae</taxon>
        <taxon>Chlorophyta</taxon>
        <taxon>core chlorophytes</taxon>
        <taxon>Trebouxiophyceae</taxon>
        <taxon>Trebouxiophyceae incertae sedis</taxon>
        <taxon>Coccomyxaceae</taxon>
        <taxon>Coccomyxa</taxon>
    </lineage>
</organism>
<evidence type="ECO:0000313" key="3">
    <source>
        <dbReference type="Proteomes" id="UP001314263"/>
    </source>
</evidence>
<keyword evidence="3" id="KW-1185">Reference proteome</keyword>
<gene>
    <name evidence="2" type="ORF">CVIRNUC_001501</name>
</gene>
<feature type="compositionally biased region" description="Low complexity" evidence="1">
    <location>
        <begin position="337"/>
        <end position="348"/>
    </location>
</feature>
<accession>A0AAV1HUP5</accession>
<reference evidence="2 3" key="1">
    <citation type="submission" date="2023-10" db="EMBL/GenBank/DDBJ databases">
        <authorList>
            <person name="Maclean D."/>
            <person name="Macfadyen A."/>
        </authorList>
    </citation>
    <scope>NUCLEOTIDE SEQUENCE [LARGE SCALE GENOMIC DNA]</scope>
</reference>